<feature type="transmembrane region" description="Helical" evidence="1">
    <location>
        <begin position="286"/>
        <end position="303"/>
    </location>
</feature>
<keyword evidence="1" id="KW-1133">Transmembrane helix</keyword>
<evidence type="ECO:0000313" key="3">
    <source>
        <dbReference type="Proteomes" id="UP001337305"/>
    </source>
</evidence>
<keyword evidence="1" id="KW-0812">Transmembrane</keyword>
<proteinExistence type="predicted"/>
<feature type="transmembrane region" description="Helical" evidence="1">
    <location>
        <begin position="93"/>
        <end position="112"/>
    </location>
</feature>
<evidence type="ECO:0008006" key="4">
    <source>
        <dbReference type="Google" id="ProtNLM"/>
    </source>
</evidence>
<sequence length="522" mass="62247">MELYFLKKANGRSFNLKDFLINLFWLFVITYFVNKIYWFISTSLTPINEESSFSFWNYLRYGDNNFLYLVVLAVIIAIYIIKIKKLTWDGLDVRIRIIIYTCIFLLAWNYTLYDYNYFLGHWSFSDRLLLCIVLILAIFNPAFLIFVVIQSLVLSQQFQYPLFFDYSFTDKSIVFDIVIVGWLFIVIKKTLYKAIPEYLFYVIVLGIICNWYWLAGLGKLELNWLSKNELYKLFMVTLDYNWLYFLEWDTKLYIANFLKKYNDVIQVTTIVVELIFPIIILIHKRISIFVLGSFILFHLSVFFTSGIFFWKWIVVELVIILCLIKYKDLWLKKNKIQGILTYLVFLITANFYFSSSKLSWLDVGIYNKYEFKVKNKEGEVFNLESSFFSPYDLNFAQNRFNFINNNKIITSTFGSALDENLLFLKDKANILKYVDANGVNKYNANKKKDLIMFIKTFINNKQKSIKFDLPNAPTHIWQGENQSEEIFKSELDSLFIITKFRFINEKLEYKDLNQDIIKISIN</sequence>
<dbReference type="EMBL" id="JAODOP010000001">
    <property type="protein sequence ID" value="MEF3831950.1"/>
    <property type="molecule type" value="Genomic_DNA"/>
</dbReference>
<dbReference type="Proteomes" id="UP001337305">
    <property type="component" value="Unassembled WGS sequence"/>
</dbReference>
<evidence type="ECO:0000313" key="2">
    <source>
        <dbReference type="EMBL" id="MEF3831950.1"/>
    </source>
</evidence>
<gene>
    <name evidence="2" type="ORF">N1F79_02305</name>
</gene>
<feature type="transmembrane region" description="Helical" evidence="1">
    <location>
        <begin position="65"/>
        <end position="81"/>
    </location>
</feature>
<name>A0ABU7XML5_9FLAO</name>
<feature type="transmembrane region" description="Helical" evidence="1">
    <location>
        <begin position="338"/>
        <end position="355"/>
    </location>
</feature>
<comment type="caution">
    <text evidence="2">The sequence shown here is derived from an EMBL/GenBank/DDBJ whole genome shotgun (WGS) entry which is preliminary data.</text>
</comment>
<protein>
    <recommendedName>
        <fullName evidence="4">HTTM domain-containing protein</fullName>
    </recommendedName>
</protein>
<feature type="transmembrane region" description="Helical" evidence="1">
    <location>
        <begin position="265"/>
        <end position="281"/>
    </location>
</feature>
<evidence type="ECO:0000256" key="1">
    <source>
        <dbReference type="SAM" id="Phobius"/>
    </source>
</evidence>
<feature type="transmembrane region" description="Helical" evidence="1">
    <location>
        <begin position="132"/>
        <end position="153"/>
    </location>
</feature>
<dbReference type="RefSeq" id="WP_303308946.1">
    <property type="nucleotide sequence ID" value="NZ_JAODOP010000001.1"/>
</dbReference>
<reference evidence="2 3" key="1">
    <citation type="submission" date="2022-09" db="EMBL/GenBank/DDBJ databases">
        <title>Genome sequencing of Flavivirga sp. MEBiC05379.</title>
        <authorList>
            <person name="Oh H.-M."/>
            <person name="Kwon K.K."/>
            <person name="Park M.J."/>
            <person name="Yang S.-H."/>
        </authorList>
    </citation>
    <scope>NUCLEOTIDE SEQUENCE [LARGE SCALE GENOMIC DNA]</scope>
    <source>
        <strain evidence="2 3">MEBiC05379</strain>
    </source>
</reference>
<keyword evidence="1" id="KW-0472">Membrane</keyword>
<keyword evidence="3" id="KW-1185">Reference proteome</keyword>
<accession>A0ABU7XML5</accession>
<feature type="transmembrane region" description="Helical" evidence="1">
    <location>
        <begin position="20"/>
        <end position="40"/>
    </location>
</feature>
<feature type="transmembrane region" description="Helical" evidence="1">
    <location>
        <begin position="198"/>
        <end position="217"/>
    </location>
</feature>
<organism evidence="2 3">
    <name type="scientific">Flavivirga spongiicola</name>
    <dbReference type="NCBI Taxonomy" id="421621"/>
    <lineage>
        <taxon>Bacteria</taxon>
        <taxon>Pseudomonadati</taxon>
        <taxon>Bacteroidota</taxon>
        <taxon>Flavobacteriia</taxon>
        <taxon>Flavobacteriales</taxon>
        <taxon>Flavobacteriaceae</taxon>
        <taxon>Flavivirga</taxon>
    </lineage>
</organism>